<name>A0AAW0DK74_9AGAR</name>
<dbReference type="SUPFAM" id="SSF52047">
    <property type="entry name" value="RNI-like"/>
    <property type="match status" value="1"/>
</dbReference>
<dbReference type="AlphaFoldDB" id="A0AAW0DK74"/>
<protein>
    <recommendedName>
        <fullName evidence="3">F-box protein</fullName>
    </recommendedName>
</protein>
<reference evidence="1 2" key="1">
    <citation type="submission" date="2024-01" db="EMBL/GenBank/DDBJ databases">
        <title>A draft genome for a cacao thread blight-causing isolate of Paramarasmius palmivorus.</title>
        <authorList>
            <person name="Baruah I.K."/>
            <person name="Bukari Y."/>
            <person name="Amoako-Attah I."/>
            <person name="Meinhardt L.W."/>
            <person name="Bailey B.A."/>
            <person name="Cohen S.P."/>
        </authorList>
    </citation>
    <scope>NUCLEOTIDE SEQUENCE [LARGE SCALE GENOMIC DNA]</scope>
    <source>
        <strain evidence="1 2">GH-12</strain>
    </source>
</reference>
<keyword evidence="2" id="KW-1185">Reference proteome</keyword>
<dbReference type="Gene3D" id="3.80.10.10">
    <property type="entry name" value="Ribonuclease Inhibitor"/>
    <property type="match status" value="1"/>
</dbReference>
<dbReference type="Proteomes" id="UP001383192">
    <property type="component" value="Unassembled WGS sequence"/>
</dbReference>
<dbReference type="EMBL" id="JAYKXP010000013">
    <property type="protein sequence ID" value="KAK7051317.1"/>
    <property type="molecule type" value="Genomic_DNA"/>
</dbReference>
<organism evidence="1 2">
    <name type="scientific">Paramarasmius palmivorus</name>
    <dbReference type="NCBI Taxonomy" id="297713"/>
    <lineage>
        <taxon>Eukaryota</taxon>
        <taxon>Fungi</taxon>
        <taxon>Dikarya</taxon>
        <taxon>Basidiomycota</taxon>
        <taxon>Agaricomycotina</taxon>
        <taxon>Agaricomycetes</taxon>
        <taxon>Agaricomycetidae</taxon>
        <taxon>Agaricales</taxon>
        <taxon>Marasmiineae</taxon>
        <taxon>Marasmiaceae</taxon>
        <taxon>Paramarasmius</taxon>
    </lineage>
</organism>
<comment type="caution">
    <text evidence="1">The sequence shown here is derived from an EMBL/GenBank/DDBJ whole genome shotgun (WGS) entry which is preliminary data.</text>
</comment>
<sequence>MMARSRSSPLHIRSNLDNSADDPQNAQLLLDSLTIPSRISSIHLAVGDSPVATALMKSLLDLMVESMPILRSLEIHYHTPGIEELYLPEDFLGRDAPLLTRLVLKRCELSWKSPLLKNLTSLIIQRSELAFLPFFGLYPTITQFLLALQQMPALEELQLDSCLPRGWAAIARNIEDCQMIVTLPRLRYLRLSSSVHDCAHVMDHLSFPASTTLHVACDDPERHAPSFFTSIHKILNPLTSSGQRLTKTLLFSTLARPEYLRLNIWRDGAIPRSHIFPLVSMGEDVDDLQVPDFHLEIDWEPPDDLDGPDEDQFPSLDGIVEQCVKSLRCDQLETVCMEAGLCDVDEMTIADCFGSIQTLQRVILIRGCAHDWVDAFGTEPCYDEGCQECSKRTVLADDSKTLDDSKPLGWHVSFPSLRTLELVFVDLSKRVETIHGMFAMSVLDAMLESWCILEPLKPLESLMLWESPGMTSDVEQTLNMMVSWGYVKRIQLEGENWEGENWESEDSE</sequence>
<gene>
    <name evidence="1" type="ORF">VNI00_004817</name>
</gene>
<dbReference type="InterPro" id="IPR032675">
    <property type="entry name" value="LRR_dom_sf"/>
</dbReference>
<evidence type="ECO:0000313" key="2">
    <source>
        <dbReference type="Proteomes" id="UP001383192"/>
    </source>
</evidence>
<evidence type="ECO:0008006" key="3">
    <source>
        <dbReference type="Google" id="ProtNLM"/>
    </source>
</evidence>
<proteinExistence type="predicted"/>
<evidence type="ECO:0000313" key="1">
    <source>
        <dbReference type="EMBL" id="KAK7051317.1"/>
    </source>
</evidence>
<accession>A0AAW0DK74</accession>